<dbReference type="NCBIfam" id="TIGR00443">
    <property type="entry name" value="hisZ_biosyn_reg"/>
    <property type="match status" value="1"/>
</dbReference>
<dbReference type="Proteomes" id="UP000255108">
    <property type="component" value="Unassembled WGS sequence"/>
</dbReference>
<dbReference type="EMBL" id="SMBT01000002">
    <property type="protein sequence ID" value="TCU89506.1"/>
    <property type="molecule type" value="Genomic_DNA"/>
</dbReference>
<evidence type="ECO:0000313" key="12">
    <source>
        <dbReference type="EMBL" id="TCU89506.1"/>
    </source>
</evidence>
<dbReference type="NCBIfam" id="NF009086">
    <property type="entry name" value="PRK12421.1"/>
    <property type="match status" value="1"/>
</dbReference>
<dbReference type="Gene3D" id="3.30.930.10">
    <property type="entry name" value="Bira Bifunctional Protein, Domain 2"/>
    <property type="match status" value="1"/>
</dbReference>
<dbReference type="GO" id="GO:0000105">
    <property type="term" value="P:L-histidine biosynthetic process"/>
    <property type="evidence" value="ECO:0007669"/>
    <property type="project" value="UniProtKB-UniRule"/>
</dbReference>
<dbReference type="InterPro" id="IPR041715">
    <property type="entry name" value="HisRS-like_core"/>
</dbReference>
<dbReference type="PANTHER" id="PTHR43707:SF1">
    <property type="entry name" value="HISTIDINE--TRNA LIGASE, MITOCHONDRIAL-RELATED"/>
    <property type="match status" value="1"/>
</dbReference>
<dbReference type="OrthoDB" id="9769617at2"/>
<evidence type="ECO:0000259" key="10">
    <source>
        <dbReference type="Pfam" id="PF13393"/>
    </source>
</evidence>
<keyword evidence="11" id="KW-0328">Glycosyltransferase</keyword>
<dbReference type="InterPro" id="IPR045864">
    <property type="entry name" value="aa-tRNA-synth_II/BPL/LPL"/>
</dbReference>
<dbReference type="NCBIfam" id="NF008935">
    <property type="entry name" value="PRK12292.1-1"/>
    <property type="match status" value="1"/>
</dbReference>
<dbReference type="GO" id="GO:0006427">
    <property type="term" value="P:histidyl-tRNA aminoacylation"/>
    <property type="evidence" value="ECO:0007669"/>
    <property type="project" value="TreeGrafter"/>
</dbReference>
<proteinExistence type="inferred from homology"/>
<keyword evidence="11" id="KW-0808">Transferase</keyword>
<evidence type="ECO:0000256" key="1">
    <source>
        <dbReference type="ARBA" id="ARBA00004496"/>
    </source>
</evidence>
<dbReference type="Proteomes" id="UP000295794">
    <property type="component" value="Unassembled WGS sequence"/>
</dbReference>
<dbReference type="InterPro" id="IPR004517">
    <property type="entry name" value="HisZ"/>
</dbReference>
<dbReference type="Pfam" id="PF13393">
    <property type="entry name" value="tRNA-synt_His"/>
    <property type="match status" value="1"/>
</dbReference>
<dbReference type="CDD" id="cd00773">
    <property type="entry name" value="HisRS-like_core"/>
    <property type="match status" value="1"/>
</dbReference>
<comment type="subunit">
    <text evidence="4 9">Heteromultimer composed of HisG and HisZ subunits.</text>
</comment>
<dbReference type="GO" id="GO:0016757">
    <property type="term" value="F:glycosyltransferase activity"/>
    <property type="evidence" value="ECO:0007669"/>
    <property type="project" value="UniProtKB-KW"/>
</dbReference>
<evidence type="ECO:0000256" key="7">
    <source>
        <dbReference type="ARBA" id="ARBA00023102"/>
    </source>
</evidence>
<reference evidence="11 13" key="1">
    <citation type="submission" date="2018-06" db="EMBL/GenBank/DDBJ databases">
        <authorList>
            <consortium name="Pathogen Informatics"/>
            <person name="Doyle S."/>
        </authorList>
    </citation>
    <scope>NUCLEOTIDE SEQUENCE [LARGE SCALE GENOMIC DNA]</scope>
    <source>
        <strain evidence="11 13">NCTC11159</strain>
    </source>
</reference>
<comment type="similarity">
    <text evidence="3 9">Belongs to the class-II aminoacyl-tRNA synthetase family. HisZ subfamily.</text>
</comment>
<dbReference type="SUPFAM" id="SSF55681">
    <property type="entry name" value="Class II aaRS and biotin synthetases"/>
    <property type="match status" value="1"/>
</dbReference>
<dbReference type="UniPathway" id="UPA00031">
    <property type="reaction ID" value="UER00006"/>
</dbReference>
<comment type="pathway">
    <text evidence="2 9">Amino-acid biosynthesis; L-histidine biosynthesis; L-histidine from 5-phospho-alpha-D-ribose 1-diphosphate: step 1/9.</text>
</comment>
<evidence type="ECO:0000313" key="14">
    <source>
        <dbReference type="Proteomes" id="UP000295794"/>
    </source>
</evidence>
<evidence type="ECO:0000256" key="9">
    <source>
        <dbReference type="HAMAP-Rule" id="MF_00125"/>
    </source>
</evidence>
<dbReference type="InterPro" id="IPR004516">
    <property type="entry name" value="HisRS/HisZ"/>
</dbReference>
<accession>A0A377Q6G8</accession>
<dbReference type="HAMAP" id="MF_00125">
    <property type="entry name" value="HisZ"/>
    <property type="match status" value="1"/>
</dbReference>
<keyword evidence="6 9" id="KW-0963">Cytoplasm</keyword>
<evidence type="ECO:0000256" key="5">
    <source>
        <dbReference type="ARBA" id="ARBA00020397"/>
    </source>
</evidence>
<evidence type="ECO:0000313" key="11">
    <source>
        <dbReference type="EMBL" id="STQ90876.1"/>
    </source>
</evidence>
<evidence type="ECO:0000256" key="4">
    <source>
        <dbReference type="ARBA" id="ARBA00011496"/>
    </source>
</evidence>
<sequence>MRNWILPEYISDVLPSEARQIEALRRKVLDLFACYGYEQVAPPLIEYVESLFTQDDSALDLKTFKLVDELTGRQMGLRADITPQVARIDAHILNRQGVARLCYAGSVVNTRPEGVLSTREPRQIGAEIYGCASVAADVEAIELMFESLSLAGLQSPRLDIGHIGLFHALADEAGLAGNRRAEVFAALQQKDLPTIRETTSGIAAQLQAALLLLPSFYGGSEVLVRARAELPDLLGISSALDSLDQLTAALKLRGIVVHFDLAELRSCYYHTGLVFAAYAHGFTNAVARGGRYDSVGEKFGRSRPATGFSMDLREFSSLPFPSLRSGVLAPAGDDVGLLAAIRLLRSAGEIVMVDLGVNASEVSVDRELKWTDGQWQVLPLSAANSD</sequence>
<dbReference type="GO" id="GO:0004821">
    <property type="term" value="F:histidine-tRNA ligase activity"/>
    <property type="evidence" value="ECO:0007669"/>
    <property type="project" value="TreeGrafter"/>
</dbReference>
<evidence type="ECO:0000256" key="2">
    <source>
        <dbReference type="ARBA" id="ARBA00004667"/>
    </source>
</evidence>
<evidence type="ECO:0000256" key="8">
    <source>
        <dbReference type="ARBA" id="ARBA00025246"/>
    </source>
</evidence>
<evidence type="ECO:0000256" key="3">
    <source>
        <dbReference type="ARBA" id="ARBA00005539"/>
    </source>
</evidence>
<evidence type="ECO:0000313" key="13">
    <source>
        <dbReference type="Proteomes" id="UP000255108"/>
    </source>
</evidence>
<reference evidence="12 14" key="2">
    <citation type="submission" date="2019-03" db="EMBL/GenBank/DDBJ databases">
        <title>Genomic Encyclopedia of Type Strains, Phase IV (KMG-IV): sequencing the most valuable type-strain genomes for metagenomic binning, comparative biology and taxonomic classification.</title>
        <authorList>
            <person name="Goeker M."/>
        </authorList>
    </citation>
    <scope>NUCLEOTIDE SEQUENCE [LARGE SCALE GENOMIC DNA]</scope>
    <source>
        <strain evidence="12 14">DSM 3764</strain>
    </source>
</reference>
<feature type="domain" description="Class II Histidinyl-tRNA synthetase (HisRS)-like catalytic core" evidence="10">
    <location>
        <begin position="9"/>
        <end position="314"/>
    </location>
</feature>
<name>A0A377Q6G8_9NEIS</name>
<protein>
    <recommendedName>
        <fullName evidence="5 9">ATP phosphoribosyltransferase regulatory subunit</fullName>
    </recommendedName>
</protein>
<dbReference type="GO" id="GO:0005737">
    <property type="term" value="C:cytoplasm"/>
    <property type="evidence" value="ECO:0007669"/>
    <property type="project" value="UniProtKB-SubCell"/>
</dbReference>
<keyword evidence="14" id="KW-1185">Reference proteome</keyword>
<dbReference type="EMBL" id="UGHR01000001">
    <property type="protein sequence ID" value="STQ90876.1"/>
    <property type="molecule type" value="Genomic_DNA"/>
</dbReference>
<evidence type="ECO:0000256" key="6">
    <source>
        <dbReference type="ARBA" id="ARBA00022490"/>
    </source>
</evidence>
<comment type="function">
    <text evidence="8 9">Required for the first step of histidine biosynthesis. May allow the feedback regulation of ATP phosphoribosyltransferase activity by histidine.</text>
</comment>
<comment type="miscellaneous">
    <text evidence="9">This function is generally fulfilled by the C-terminal part of HisG, which is missing in some bacteria such as this one.</text>
</comment>
<keyword evidence="7 9" id="KW-0368">Histidine biosynthesis</keyword>
<dbReference type="AlphaFoldDB" id="A0A377Q6G8"/>
<dbReference type="RefSeq" id="WP_115227155.1">
    <property type="nucleotide sequence ID" value="NZ_CAWOLO010000002.1"/>
</dbReference>
<gene>
    <name evidence="9 11" type="primary">hisZ</name>
    <name evidence="12" type="ORF">EV682_102418</name>
    <name evidence="11" type="ORF">NCTC11159_01943</name>
</gene>
<organism evidence="11 13">
    <name type="scientific">Iodobacter fluviatilis</name>
    <dbReference type="NCBI Taxonomy" id="537"/>
    <lineage>
        <taxon>Bacteria</taxon>
        <taxon>Pseudomonadati</taxon>
        <taxon>Pseudomonadota</taxon>
        <taxon>Betaproteobacteria</taxon>
        <taxon>Neisseriales</taxon>
        <taxon>Chitinibacteraceae</taxon>
        <taxon>Iodobacter</taxon>
    </lineage>
</organism>
<keyword evidence="9" id="KW-0028">Amino-acid biosynthesis</keyword>
<dbReference type="PANTHER" id="PTHR43707">
    <property type="entry name" value="HISTIDYL-TRNA SYNTHETASE"/>
    <property type="match status" value="1"/>
</dbReference>
<comment type="subcellular location">
    <subcellularLocation>
        <location evidence="1 9">Cytoplasm</location>
    </subcellularLocation>
</comment>